<dbReference type="Proteomes" id="UP000035067">
    <property type="component" value="Unassembled WGS sequence"/>
</dbReference>
<evidence type="ECO:0000313" key="2">
    <source>
        <dbReference type="EMBL" id="KKZ12339.1"/>
    </source>
</evidence>
<evidence type="ECO:0000256" key="1">
    <source>
        <dbReference type="SAM" id="MobiDB-lite"/>
    </source>
</evidence>
<organism evidence="2 3">
    <name type="scientific">Candidatus Synechococcus spongiarum SP3</name>
    <dbReference type="NCBI Taxonomy" id="1604020"/>
    <lineage>
        <taxon>Bacteria</taxon>
        <taxon>Bacillati</taxon>
        <taxon>Cyanobacteriota</taxon>
        <taxon>Cyanophyceae</taxon>
        <taxon>Synechococcales</taxon>
        <taxon>Synechococcaceae</taxon>
        <taxon>Synechococcus</taxon>
    </lineage>
</organism>
<protein>
    <submittedName>
        <fullName evidence="2">Uncharacterized protein</fullName>
    </submittedName>
</protein>
<accession>A0A0G2HL29</accession>
<evidence type="ECO:0000313" key="3">
    <source>
        <dbReference type="Proteomes" id="UP000035067"/>
    </source>
</evidence>
<proteinExistence type="predicted"/>
<sequence length="121" mass="13042">MLDLSLSKRVARMNRLHNNTLSSSGVRPWRGQFSTAVPVLLWEAVESEMLEILVGRDGEQHLAAGEPAKASALAMGGDQMVTLPRLNKLGTIIKTAEQGNDKIRQEGPSTCVNSMNNPSSG</sequence>
<comment type="caution">
    <text evidence="2">The sequence shown here is derived from an EMBL/GenBank/DDBJ whole genome shotgun (WGS) entry which is preliminary data.</text>
</comment>
<name>A0A0G2HL29_9SYNE</name>
<feature type="region of interest" description="Disordered" evidence="1">
    <location>
        <begin position="99"/>
        <end position="121"/>
    </location>
</feature>
<gene>
    <name evidence="2" type="ORF">TE42_05005</name>
</gene>
<feature type="compositionally biased region" description="Polar residues" evidence="1">
    <location>
        <begin position="107"/>
        <end position="121"/>
    </location>
</feature>
<dbReference type="EMBL" id="JXQG01000023">
    <property type="protein sequence ID" value="KKZ12339.1"/>
    <property type="molecule type" value="Genomic_DNA"/>
</dbReference>
<dbReference type="PATRIC" id="fig|1604020.3.peg.570"/>
<dbReference type="AlphaFoldDB" id="A0A0G2HL29"/>
<reference evidence="2 3" key="1">
    <citation type="submission" date="2015-01" db="EMBL/GenBank/DDBJ databases">
        <title>Lifestyle Evolution in Cyanobacterial Symbionts of Sponges.</title>
        <authorList>
            <person name="Burgsdorf I."/>
            <person name="Slaby B.M."/>
            <person name="Handley K.M."/>
            <person name="Haber M."/>
            <person name="Blom J."/>
            <person name="Marshall C.W."/>
            <person name="Gilbert J.A."/>
            <person name="Hentschel U."/>
            <person name="Steindler L."/>
        </authorList>
    </citation>
    <scope>NUCLEOTIDE SEQUENCE [LARGE SCALE GENOMIC DNA]</scope>
    <source>
        <strain evidence="2">SP3</strain>
    </source>
</reference>